<accession>A0ABT8VF09</accession>
<dbReference type="Gene3D" id="1.10.10.60">
    <property type="entry name" value="Homeodomain-like"/>
    <property type="match status" value="2"/>
</dbReference>
<dbReference type="SUPFAM" id="SSF52172">
    <property type="entry name" value="CheY-like"/>
    <property type="match status" value="1"/>
</dbReference>
<dbReference type="PROSITE" id="PS01124">
    <property type="entry name" value="HTH_ARAC_FAMILY_2"/>
    <property type="match status" value="1"/>
</dbReference>
<dbReference type="Pfam" id="PF00072">
    <property type="entry name" value="Response_reg"/>
    <property type="match status" value="1"/>
</dbReference>
<organism evidence="7 8">
    <name type="scientific">Paenibacillus ehimensis</name>
    <dbReference type="NCBI Taxonomy" id="79264"/>
    <lineage>
        <taxon>Bacteria</taxon>
        <taxon>Bacillati</taxon>
        <taxon>Bacillota</taxon>
        <taxon>Bacilli</taxon>
        <taxon>Bacillales</taxon>
        <taxon>Paenibacillaceae</taxon>
        <taxon>Paenibacillus</taxon>
    </lineage>
</organism>
<dbReference type="Proteomes" id="UP001168883">
    <property type="component" value="Unassembled WGS sequence"/>
</dbReference>
<dbReference type="InterPro" id="IPR020449">
    <property type="entry name" value="Tscrpt_reg_AraC-type_HTH"/>
</dbReference>
<dbReference type="PANTHER" id="PTHR43280">
    <property type="entry name" value="ARAC-FAMILY TRANSCRIPTIONAL REGULATOR"/>
    <property type="match status" value="1"/>
</dbReference>
<dbReference type="PANTHER" id="PTHR43280:SF2">
    <property type="entry name" value="HTH-TYPE TRANSCRIPTIONAL REGULATOR EXSA"/>
    <property type="match status" value="1"/>
</dbReference>
<evidence type="ECO:0000256" key="3">
    <source>
        <dbReference type="ARBA" id="ARBA00023163"/>
    </source>
</evidence>
<evidence type="ECO:0000256" key="2">
    <source>
        <dbReference type="ARBA" id="ARBA00023125"/>
    </source>
</evidence>
<evidence type="ECO:0000259" key="6">
    <source>
        <dbReference type="PROSITE" id="PS50110"/>
    </source>
</evidence>
<dbReference type="PRINTS" id="PR00032">
    <property type="entry name" value="HTHARAC"/>
</dbReference>
<keyword evidence="2" id="KW-0238">DNA-binding</keyword>
<keyword evidence="8" id="KW-1185">Reference proteome</keyword>
<keyword evidence="3" id="KW-0804">Transcription</keyword>
<name>A0ABT8VF09_9BACL</name>
<sequence>MFRVLLVDDEPIARIGLRTTFDWESNGLRLVGEASNGKRAMLWIERNEVDILITDIAMPVMDGLELMRAAREKNPLIKVVLLSCHNDFEYVREGIRLGASDYLLKPTLETADLKSVLDKLKEQISLERKKEELYLRQELSGKRIETEKALVKLLGGEELPSDLRTELGWLEERYRVVVCLLDGAAKLRAEEGGVFIEIMLDEVQASYYEHRGQGVAFRVCADKLVLAVPDEGDQEAFRHSIESFQTVLKQKGYGFTMGISSRVQGCGLLKRAYREGEETARLRFYFGPGSVSFYSGAPLRKPIPEDAEGCRNALKETMREGFRDKSALYVERILRYWTCEYRTPAEVMREAQELLSLFHLSKGYGLVPIEQTEAVRMMESVEEMRAFLWSAFETVWMSEDEMEEEYGFHRRIIEKAIDYMKSNFTKALSLQDVADHVAVSKNYFSEMFKRVTGQNFIDYLIHLRLKRSSVLLQTTALKVYEVAEMSGFNDVKYFSKVFKKTMKMSPAEFRERRGGNFGIDNTFSE</sequence>
<reference evidence="7" key="1">
    <citation type="submission" date="2023-07" db="EMBL/GenBank/DDBJ databases">
        <authorList>
            <person name="Aktuganov G."/>
            <person name="Boyko T."/>
            <person name="Delegan Y."/>
            <person name="Galimzianova N."/>
            <person name="Gilvanova E."/>
            <person name="Korobov V."/>
            <person name="Kuzmina L."/>
            <person name="Melentiev A."/>
            <person name="Milman P."/>
            <person name="Ryabova A."/>
            <person name="Stupak E."/>
            <person name="Yasakov T."/>
            <person name="Zharikova N."/>
            <person name="Zhurenko E."/>
        </authorList>
    </citation>
    <scope>NUCLEOTIDE SEQUENCE</scope>
    <source>
        <strain evidence="7">IB-739</strain>
    </source>
</reference>
<feature type="modified residue" description="4-aspartylphosphate" evidence="4">
    <location>
        <position position="55"/>
    </location>
</feature>
<dbReference type="PROSITE" id="PS00041">
    <property type="entry name" value="HTH_ARAC_FAMILY_1"/>
    <property type="match status" value="1"/>
</dbReference>
<dbReference type="PROSITE" id="PS50110">
    <property type="entry name" value="RESPONSE_REGULATORY"/>
    <property type="match status" value="1"/>
</dbReference>
<protein>
    <submittedName>
        <fullName evidence="7">Response regulator</fullName>
    </submittedName>
</protein>
<evidence type="ECO:0000313" key="7">
    <source>
        <dbReference type="EMBL" id="MDO3679562.1"/>
    </source>
</evidence>
<evidence type="ECO:0000256" key="1">
    <source>
        <dbReference type="ARBA" id="ARBA00023015"/>
    </source>
</evidence>
<dbReference type="SMART" id="SM00448">
    <property type="entry name" value="REC"/>
    <property type="match status" value="1"/>
</dbReference>
<proteinExistence type="predicted"/>
<feature type="domain" description="Response regulatory" evidence="6">
    <location>
        <begin position="3"/>
        <end position="120"/>
    </location>
</feature>
<dbReference type="InterPro" id="IPR018060">
    <property type="entry name" value="HTH_AraC"/>
</dbReference>
<comment type="caution">
    <text evidence="7">The sequence shown here is derived from an EMBL/GenBank/DDBJ whole genome shotgun (WGS) entry which is preliminary data.</text>
</comment>
<evidence type="ECO:0000256" key="4">
    <source>
        <dbReference type="PROSITE-ProRule" id="PRU00169"/>
    </source>
</evidence>
<dbReference type="Pfam" id="PF12833">
    <property type="entry name" value="HTH_18"/>
    <property type="match status" value="1"/>
</dbReference>
<gene>
    <name evidence="7" type="ORF">Q3C12_21355</name>
</gene>
<feature type="domain" description="HTH araC/xylS-type" evidence="5">
    <location>
        <begin position="414"/>
        <end position="512"/>
    </location>
</feature>
<dbReference type="SUPFAM" id="SSF46689">
    <property type="entry name" value="Homeodomain-like"/>
    <property type="match status" value="2"/>
</dbReference>
<evidence type="ECO:0000259" key="5">
    <source>
        <dbReference type="PROSITE" id="PS01124"/>
    </source>
</evidence>
<dbReference type="Gene3D" id="3.40.50.2300">
    <property type="match status" value="1"/>
</dbReference>
<dbReference type="InterPro" id="IPR018062">
    <property type="entry name" value="HTH_AraC-typ_CS"/>
</dbReference>
<dbReference type="CDD" id="cd17536">
    <property type="entry name" value="REC_YesN-like"/>
    <property type="match status" value="1"/>
</dbReference>
<dbReference type="InterPro" id="IPR041522">
    <property type="entry name" value="CdaR_GGDEF"/>
</dbReference>
<dbReference type="RefSeq" id="WP_302879751.1">
    <property type="nucleotide sequence ID" value="NZ_JAUMKJ010000028.1"/>
</dbReference>
<dbReference type="SMART" id="SM00342">
    <property type="entry name" value="HTH_ARAC"/>
    <property type="match status" value="1"/>
</dbReference>
<dbReference type="EMBL" id="JAUMKJ010000028">
    <property type="protein sequence ID" value="MDO3679562.1"/>
    <property type="molecule type" value="Genomic_DNA"/>
</dbReference>
<keyword evidence="1" id="KW-0805">Transcription regulation</keyword>
<keyword evidence="4" id="KW-0597">Phosphoprotein</keyword>
<evidence type="ECO:0000313" key="8">
    <source>
        <dbReference type="Proteomes" id="UP001168883"/>
    </source>
</evidence>
<dbReference type="InterPro" id="IPR011006">
    <property type="entry name" value="CheY-like_superfamily"/>
</dbReference>
<dbReference type="InterPro" id="IPR001789">
    <property type="entry name" value="Sig_transdc_resp-reg_receiver"/>
</dbReference>
<dbReference type="InterPro" id="IPR009057">
    <property type="entry name" value="Homeodomain-like_sf"/>
</dbReference>
<dbReference type="Pfam" id="PF17853">
    <property type="entry name" value="GGDEF_2"/>
    <property type="match status" value="1"/>
</dbReference>